<accession>A0ABU3WNL3</accession>
<name>A0ABU3WNL3_9NOCA</name>
<proteinExistence type="predicted"/>
<evidence type="ECO:0000313" key="3">
    <source>
        <dbReference type="EMBL" id="MDV2475591.1"/>
    </source>
</evidence>
<keyword evidence="2" id="KW-0472">Membrane</keyword>
<feature type="compositionally biased region" description="Basic and acidic residues" evidence="1">
    <location>
        <begin position="1"/>
        <end position="11"/>
    </location>
</feature>
<dbReference type="Proteomes" id="UP001275440">
    <property type="component" value="Unassembled WGS sequence"/>
</dbReference>
<evidence type="ECO:0000313" key="4">
    <source>
        <dbReference type="Proteomes" id="UP001275440"/>
    </source>
</evidence>
<evidence type="ECO:0000256" key="1">
    <source>
        <dbReference type="SAM" id="MobiDB-lite"/>
    </source>
</evidence>
<evidence type="ECO:0000256" key="2">
    <source>
        <dbReference type="SAM" id="Phobius"/>
    </source>
</evidence>
<organism evidence="3 4">
    <name type="scientific">Rhodococcus zopfii</name>
    <dbReference type="NCBI Taxonomy" id="43772"/>
    <lineage>
        <taxon>Bacteria</taxon>
        <taxon>Bacillati</taxon>
        <taxon>Actinomycetota</taxon>
        <taxon>Actinomycetes</taxon>
        <taxon>Mycobacteriales</taxon>
        <taxon>Nocardiaceae</taxon>
        <taxon>Rhodococcus</taxon>
    </lineage>
</organism>
<comment type="caution">
    <text evidence="3">The sequence shown here is derived from an EMBL/GenBank/DDBJ whole genome shotgun (WGS) entry which is preliminary data.</text>
</comment>
<dbReference type="EMBL" id="WBMO01000001">
    <property type="protein sequence ID" value="MDV2475591.1"/>
    <property type="molecule type" value="Genomic_DNA"/>
</dbReference>
<reference evidence="3 4" key="1">
    <citation type="submission" date="2019-10" db="EMBL/GenBank/DDBJ databases">
        <title>Draft Genome Assembly of Rhodococcus zopfii DSM44189.</title>
        <authorList>
            <person name="Sutton J.M."/>
            <person name="Akob D.M."/>
            <person name="Bushman T.J."/>
        </authorList>
    </citation>
    <scope>NUCLEOTIDE SEQUENCE [LARGE SCALE GENOMIC DNA]</scope>
    <source>
        <strain evidence="3 4">DSM 44189</strain>
    </source>
</reference>
<protein>
    <recommendedName>
        <fullName evidence="5">Mce-associated membrane protein</fullName>
    </recommendedName>
</protein>
<keyword evidence="4" id="KW-1185">Reference proteome</keyword>
<feature type="region of interest" description="Disordered" evidence="1">
    <location>
        <begin position="1"/>
        <end position="25"/>
    </location>
</feature>
<keyword evidence="2" id="KW-0812">Transmembrane</keyword>
<gene>
    <name evidence="3" type="ORF">F8M49_09675</name>
</gene>
<sequence>MSNTDTTDKDPAAPGQAPSTTGETRGPWWSSIRTVAIVAVVTLVAAVTFAVLWATDDSSDQLHALQSRLDTEAEAEAVASTYALSVSEVDFRDLDGWREALTAGVSEQLAPKLEGAVDVVAPWLTQMEYASTARLLAAEVASADGDTFVVQVFVDMVSKSKQTPDGVAATATYRVTMDRASDWTITDVGGVGAGLPGTGGSEAAPGSGGR</sequence>
<feature type="transmembrane region" description="Helical" evidence="2">
    <location>
        <begin position="35"/>
        <end position="54"/>
    </location>
</feature>
<evidence type="ECO:0008006" key="5">
    <source>
        <dbReference type="Google" id="ProtNLM"/>
    </source>
</evidence>
<keyword evidence="2" id="KW-1133">Transmembrane helix</keyword>